<evidence type="ECO:0000313" key="2">
    <source>
        <dbReference type="Proteomes" id="UP000476332"/>
    </source>
</evidence>
<dbReference type="AlphaFoldDB" id="A0A6L9MBV7"/>
<evidence type="ECO:0000313" key="1">
    <source>
        <dbReference type="EMBL" id="NDV85334.1"/>
    </source>
</evidence>
<keyword evidence="2" id="KW-1185">Reference proteome</keyword>
<sequence length="337" mass="37161">MSDFWVSSGHHLLDRHEDGWLVPTDAFLKAYFARPELMPPEDACDAERSLHAKLLADPKRPVAADEIAALADADARENWDVMLAFRDRLLAHPTLEAAYLDLVRGGMSGTPPLFINQLTQVILRNALEGCSDAFVLRSAELFFRPQRSSVHEGALLLADAEVVELQEESRRNTAPLLVMFSGPAITELDILDAENEASYGHRNEAFDLVLSFGGGLASRAGLARAIEIWVRHLLGVAVSVEPVAKAEETDWAWFVGLDVDSMRVGNQLWRGEATRDADLERIIGLFALRFKDPAEAFPSIGDRPVWLFLSTTPDGMVRMKPQNLVAGLPLRGPAETS</sequence>
<dbReference type="InterPro" id="IPR045932">
    <property type="entry name" value="DUF6352"/>
</dbReference>
<comment type="caution">
    <text evidence="1">The sequence shown here is derived from an EMBL/GenBank/DDBJ whole genome shotgun (WGS) entry which is preliminary data.</text>
</comment>
<organism evidence="1 2">
    <name type="scientific">Aurantimonas aggregata</name>
    <dbReference type="NCBI Taxonomy" id="2047720"/>
    <lineage>
        <taxon>Bacteria</taxon>
        <taxon>Pseudomonadati</taxon>
        <taxon>Pseudomonadota</taxon>
        <taxon>Alphaproteobacteria</taxon>
        <taxon>Hyphomicrobiales</taxon>
        <taxon>Aurantimonadaceae</taxon>
        <taxon>Aurantimonas</taxon>
    </lineage>
</organism>
<dbReference type="RefSeq" id="WP_163042073.1">
    <property type="nucleotide sequence ID" value="NZ_JAAAMJ010000001.1"/>
</dbReference>
<proteinExistence type="predicted"/>
<name>A0A6L9MBV7_9HYPH</name>
<accession>A0A6L9MBV7</accession>
<gene>
    <name evidence="1" type="ORF">GTW51_01320</name>
</gene>
<dbReference type="Proteomes" id="UP000476332">
    <property type="component" value="Unassembled WGS sequence"/>
</dbReference>
<reference evidence="1 2" key="1">
    <citation type="submission" date="2020-01" db="EMBL/GenBank/DDBJ databases">
        <title>Genomes of bacteria type strains.</title>
        <authorList>
            <person name="Chen J."/>
            <person name="Zhu S."/>
            <person name="Chen J."/>
        </authorList>
    </citation>
    <scope>NUCLEOTIDE SEQUENCE [LARGE SCALE GENOMIC DNA]</scope>
    <source>
        <strain evidence="1 2">KCTC 52919</strain>
    </source>
</reference>
<dbReference type="Pfam" id="PF19879">
    <property type="entry name" value="DUF6352"/>
    <property type="match status" value="1"/>
</dbReference>
<dbReference type="EMBL" id="JAAAMJ010000001">
    <property type="protein sequence ID" value="NDV85334.1"/>
    <property type="molecule type" value="Genomic_DNA"/>
</dbReference>
<protein>
    <submittedName>
        <fullName evidence="1">Uncharacterized protein</fullName>
    </submittedName>
</protein>